<feature type="transmembrane region" description="Helical" evidence="7">
    <location>
        <begin position="383"/>
        <end position="401"/>
    </location>
</feature>
<evidence type="ECO:0000256" key="5">
    <source>
        <dbReference type="ARBA" id="ARBA00022989"/>
    </source>
</evidence>
<feature type="transmembrane region" description="Helical" evidence="7">
    <location>
        <begin position="80"/>
        <end position="98"/>
    </location>
</feature>
<gene>
    <name evidence="8" type="ORF">EIZ62_01065</name>
</gene>
<evidence type="ECO:0000256" key="2">
    <source>
        <dbReference type="ARBA" id="ARBA00022448"/>
    </source>
</evidence>
<keyword evidence="3" id="KW-1003">Cell membrane</keyword>
<organism evidence="8 9">
    <name type="scientific">Streptomyces ficellus</name>
    <dbReference type="NCBI Taxonomy" id="1977088"/>
    <lineage>
        <taxon>Bacteria</taxon>
        <taxon>Bacillati</taxon>
        <taxon>Actinomycetota</taxon>
        <taxon>Actinomycetes</taxon>
        <taxon>Kitasatosporales</taxon>
        <taxon>Streptomycetaceae</taxon>
        <taxon>Streptomyces</taxon>
    </lineage>
</organism>
<feature type="transmembrane region" description="Helical" evidence="7">
    <location>
        <begin position="355"/>
        <end position="377"/>
    </location>
</feature>
<evidence type="ECO:0000313" key="9">
    <source>
        <dbReference type="Proteomes" id="UP000422572"/>
    </source>
</evidence>
<feature type="transmembrane region" description="Helical" evidence="7">
    <location>
        <begin position="43"/>
        <end position="68"/>
    </location>
</feature>
<evidence type="ECO:0000256" key="1">
    <source>
        <dbReference type="ARBA" id="ARBA00004651"/>
    </source>
</evidence>
<dbReference type="PANTHER" id="PTHR23517">
    <property type="entry name" value="RESISTANCE PROTEIN MDTM, PUTATIVE-RELATED-RELATED"/>
    <property type="match status" value="1"/>
</dbReference>
<dbReference type="AlphaFoldDB" id="A0A6I6FHP6"/>
<evidence type="ECO:0000256" key="3">
    <source>
        <dbReference type="ARBA" id="ARBA00022475"/>
    </source>
</evidence>
<evidence type="ECO:0000256" key="7">
    <source>
        <dbReference type="SAM" id="Phobius"/>
    </source>
</evidence>
<proteinExistence type="predicted"/>
<keyword evidence="2" id="KW-0813">Transport</keyword>
<feature type="transmembrane region" description="Helical" evidence="7">
    <location>
        <begin position="318"/>
        <end position="335"/>
    </location>
</feature>
<dbReference type="InterPro" id="IPR050171">
    <property type="entry name" value="MFS_Transporters"/>
</dbReference>
<reference evidence="8 9" key="1">
    <citation type="submission" date="2018-12" db="EMBL/GenBank/DDBJ databases">
        <title>Complete genome sequence of Streptomyces ficellus NRRL8067, the producer of ficellomycin, feldamycin and nojirimycin.</title>
        <authorList>
            <person name="Zhang H."/>
            <person name="Yue R."/>
            <person name="Liu Y."/>
            <person name="Li M."/>
            <person name="Mu H."/>
            <person name="Zhang J."/>
        </authorList>
    </citation>
    <scope>NUCLEOTIDE SEQUENCE [LARGE SCALE GENOMIC DNA]</scope>
    <source>
        <strain evidence="8 9">NRRL 8067</strain>
    </source>
</reference>
<keyword evidence="5 7" id="KW-1133">Transmembrane helix</keyword>
<dbReference type="InterPro" id="IPR036259">
    <property type="entry name" value="MFS_trans_sf"/>
</dbReference>
<feature type="transmembrane region" description="Helical" evidence="7">
    <location>
        <begin position="104"/>
        <end position="126"/>
    </location>
</feature>
<feature type="transmembrane region" description="Helical" evidence="7">
    <location>
        <begin position="294"/>
        <end position="312"/>
    </location>
</feature>
<accession>A0A6I6FHP6</accession>
<keyword evidence="4 7" id="KW-0812">Transmembrane</keyword>
<dbReference type="Proteomes" id="UP000422572">
    <property type="component" value="Chromosome"/>
</dbReference>
<sequence>MRRRRGFVAHLHRNARYCIYTEPFWAVFGTAALYYATLYMESAGLGTVAIGVILSANLYAAFLFQLVAGAVTDRMGRRRATFWFDVTSWVIPMFVWAFSDNFGLFLLGYLLNASSKIVNVSFWLLATEDSPEEHRPRIFGAIKVVIMFAGLLVPVVGLCMDAYGTVPTLRVLFFVGGLAMLLHNWLRHRYTVETRAGADAMERHARTPLLRSVTDSGRLLWAAGRHAALRRLVLMYTLSFVAFQLNVFLAVYLTRHLDYGALVVGGVPAVGAVTALLSYAIVMPRASGRVRAETMARWSLVASCAGWLLFLALGPGNLPLLFLCTVLTSGGPFLVESYRDAIVVGCVHTSERAMFFAAVQTFTAVVSIPTGYLSAVLFDTRPLLLFAAIAALYGVAALCTFGRTDFRSGVRLIPRNGEPGAVTVS</sequence>
<dbReference type="GO" id="GO:0022857">
    <property type="term" value="F:transmembrane transporter activity"/>
    <property type="evidence" value="ECO:0007669"/>
    <property type="project" value="InterPro"/>
</dbReference>
<dbReference type="KEGG" id="sfic:EIZ62_01065"/>
<feature type="transmembrane region" description="Helical" evidence="7">
    <location>
        <begin position="20"/>
        <end position="37"/>
    </location>
</feature>
<dbReference type="InterPro" id="IPR011701">
    <property type="entry name" value="MFS"/>
</dbReference>
<feature type="transmembrane region" description="Helical" evidence="7">
    <location>
        <begin position="169"/>
        <end position="186"/>
    </location>
</feature>
<name>A0A6I6FHP6_9ACTN</name>
<evidence type="ECO:0000256" key="4">
    <source>
        <dbReference type="ARBA" id="ARBA00022692"/>
    </source>
</evidence>
<evidence type="ECO:0000256" key="6">
    <source>
        <dbReference type="ARBA" id="ARBA00023136"/>
    </source>
</evidence>
<dbReference type="PANTHER" id="PTHR23517:SF2">
    <property type="entry name" value="MULTIDRUG RESISTANCE PROTEIN MDTH"/>
    <property type="match status" value="1"/>
</dbReference>
<feature type="transmembrane region" description="Helical" evidence="7">
    <location>
        <begin position="259"/>
        <end position="282"/>
    </location>
</feature>
<comment type="subcellular location">
    <subcellularLocation>
        <location evidence="1">Cell membrane</location>
        <topology evidence="1">Multi-pass membrane protein</topology>
    </subcellularLocation>
</comment>
<keyword evidence="6 7" id="KW-0472">Membrane</keyword>
<dbReference type="GO" id="GO:0005886">
    <property type="term" value="C:plasma membrane"/>
    <property type="evidence" value="ECO:0007669"/>
    <property type="project" value="UniProtKB-SubCell"/>
</dbReference>
<keyword evidence="9" id="KW-1185">Reference proteome</keyword>
<dbReference type="RefSeq" id="WP_156690821.1">
    <property type="nucleotide sequence ID" value="NZ_CP034279.1"/>
</dbReference>
<protein>
    <submittedName>
        <fullName evidence="8">MFS transporter</fullName>
    </submittedName>
</protein>
<evidence type="ECO:0000313" key="8">
    <source>
        <dbReference type="EMBL" id="QGV76998.1"/>
    </source>
</evidence>
<dbReference type="Gene3D" id="1.20.1250.20">
    <property type="entry name" value="MFS general substrate transporter like domains"/>
    <property type="match status" value="1"/>
</dbReference>
<dbReference type="SUPFAM" id="SSF103473">
    <property type="entry name" value="MFS general substrate transporter"/>
    <property type="match status" value="1"/>
</dbReference>
<dbReference type="EMBL" id="CP034279">
    <property type="protein sequence ID" value="QGV76998.1"/>
    <property type="molecule type" value="Genomic_DNA"/>
</dbReference>
<dbReference type="Pfam" id="PF07690">
    <property type="entry name" value="MFS_1"/>
    <property type="match status" value="1"/>
</dbReference>
<feature type="transmembrane region" description="Helical" evidence="7">
    <location>
        <begin position="233"/>
        <end position="253"/>
    </location>
</feature>
<feature type="transmembrane region" description="Helical" evidence="7">
    <location>
        <begin position="138"/>
        <end position="163"/>
    </location>
</feature>
<dbReference type="OrthoDB" id="8952229at2"/>